<dbReference type="Gene3D" id="1.10.510.10">
    <property type="entry name" value="Transferase(Phosphotransferase) domain 1"/>
    <property type="match status" value="1"/>
</dbReference>
<dbReference type="InterPro" id="IPR017441">
    <property type="entry name" value="Protein_kinase_ATP_BS"/>
</dbReference>
<evidence type="ECO:0000313" key="7">
    <source>
        <dbReference type="EMBL" id="KAK0061545.1"/>
    </source>
</evidence>
<keyword evidence="2 5" id="KW-0547">Nucleotide-binding</keyword>
<dbReference type="PROSITE" id="PS50011">
    <property type="entry name" value="PROTEIN_KINASE_DOM"/>
    <property type="match status" value="1"/>
</dbReference>
<dbReference type="Proteomes" id="UP001233172">
    <property type="component" value="Unassembled WGS sequence"/>
</dbReference>
<keyword evidence="3 7" id="KW-0418">Kinase</keyword>
<feature type="domain" description="Protein kinase" evidence="6">
    <location>
        <begin position="230"/>
        <end position="467"/>
    </location>
</feature>
<sequence length="490" mass="56023">MTRWSACCTKMLKMIHCDAFSQSELRRKSCLLSEPLASKIKEDGNVKPQSKVLPFAGPYLYEDIHPPIKSKRCKPKNNFRHSSFSYEDVIRDKFIPSKNNKQENSVHIFKSAFKKSSNDYETSPLKANKIANDVMITFPKNLENLCALWRHPNRDNWCEETKKDECHDVGGDKCFDSKTGRINAKNHRHGHRYSSSSCGKHCSGYPKFTIDQIKVPTIEKERVRFACDENGDWAEIGRGSYGCVYLGLLDGIIEVAIKDFYESSSWDLVIHEARMLMFLQDTGITPKFYGLRRRFDVSKQPSEYCIIMEYFGDGRTLFNVMSDKIALTRDSWLDIVGQLVAGLRLIHRKNILINDLKADNILIDLTGGRKIIRYIDIGMATYKQGLTFQLPQDQMSRYNFLAPEVREGARTTTRSDVYSLGYMLEQMCRLAETALGGLKKLVAKCTDKNPSRRPDIDEIVSQVHRFIASKAFAPSVPSNPQEQFLLTNSV</sequence>
<dbReference type="InterPro" id="IPR011009">
    <property type="entry name" value="Kinase-like_dom_sf"/>
</dbReference>
<dbReference type="PROSITE" id="PS00107">
    <property type="entry name" value="PROTEIN_KINASE_ATP"/>
    <property type="match status" value="1"/>
</dbReference>
<feature type="binding site" evidence="5">
    <location>
        <position position="258"/>
    </location>
    <ligand>
        <name>ATP</name>
        <dbReference type="ChEBI" id="CHEBI:30616"/>
    </ligand>
</feature>
<evidence type="ECO:0000256" key="1">
    <source>
        <dbReference type="ARBA" id="ARBA00022679"/>
    </source>
</evidence>
<name>A0AAD8BXC8_BIOPF</name>
<dbReference type="SMART" id="SM00220">
    <property type="entry name" value="S_TKc"/>
    <property type="match status" value="1"/>
</dbReference>
<reference evidence="7" key="2">
    <citation type="submission" date="2023-04" db="EMBL/GenBank/DDBJ databases">
        <authorList>
            <person name="Bu L."/>
            <person name="Lu L."/>
            <person name="Laidemitt M.R."/>
            <person name="Zhang S.M."/>
            <person name="Mutuku M."/>
            <person name="Mkoji G."/>
            <person name="Steinauer M."/>
            <person name="Loker E.S."/>
        </authorList>
    </citation>
    <scope>NUCLEOTIDE SEQUENCE</scope>
    <source>
        <strain evidence="7">KasaAsao</strain>
        <tissue evidence="7">Whole Snail</tissue>
    </source>
</reference>
<keyword evidence="4 5" id="KW-0067">ATP-binding</keyword>
<dbReference type="PANTHER" id="PTHR44329:SF288">
    <property type="entry name" value="MITOGEN-ACTIVATED PROTEIN KINASE KINASE KINASE 20"/>
    <property type="match status" value="1"/>
</dbReference>
<evidence type="ECO:0000256" key="4">
    <source>
        <dbReference type="ARBA" id="ARBA00022840"/>
    </source>
</evidence>
<dbReference type="PANTHER" id="PTHR44329">
    <property type="entry name" value="SERINE/THREONINE-PROTEIN KINASE TNNI3K-RELATED"/>
    <property type="match status" value="1"/>
</dbReference>
<dbReference type="GO" id="GO:0005524">
    <property type="term" value="F:ATP binding"/>
    <property type="evidence" value="ECO:0007669"/>
    <property type="project" value="UniProtKB-UniRule"/>
</dbReference>
<evidence type="ECO:0000256" key="5">
    <source>
        <dbReference type="PROSITE-ProRule" id="PRU10141"/>
    </source>
</evidence>
<protein>
    <submittedName>
        <fullName evidence="7">Casein kinase II subunit alpha</fullName>
    </submittedName>
</protein>
<dbReference type="GO" id="GO:0004674">
    <property type="term" value="F:protein serine/threonine kinase activity"/>
    <property type="evidence" value="ECO:0007669"/>
    <property type="project" value="TreeGrafter"/>
</dbReference>
<dbReference type="SUPFAM" id="SSF56112">
    <property type="entry name" value="Protein kinase-like (PK-like)"/>
    <property type="match status" value="1"/>
</dbReference>
<dbReference type="Pfam" id="PF00069">
    <property type="entry name" value="Pkinase"/>
    <property type="match status" value="1"/>
</dbReference>
<organism evidence="7 8">
    <name type="scientific">Biomphalaria pfeifferi</name>
    <name type="common">Bloodfluke planorb</name>
    <name type="synonym">Freshwater snail</name>
    <dbReference type="NCBI Taxonomy" id="112525"/>
    <lineage>
        <taxon>Eukaryota</taxon>
        <taxon>Metazoa</taxon>
        <taxon>Spiralia</taxon>
        <taxon>Lophotrochozoa</taxon>
        <taxon>Mollusca</taxon>
        <taxon>Gastropoda</taxon>
        <taxon>Heterobranchia</taxon>
        <taxon>Euthyneura</taxon>
        <taxon>Panpulmonata</taxon>
        <taxon>Hygrophila</taxon>
        <taxon>Lymnaeoidea</taxon>
        <taxon>Planorbidae</taxon>
        <taxon>Biomphalaria</taxon>
    </lineage>
</organism>
<evidence type="ECO:0000313" key="8">
    <source>
        <dbReference type="Proteomes" id="UP001233172"/>
    </source>
</evidence>
<reference evidence="7" key="1">
    <citation type="journal article" date="2023" name="PLoS Negl. Trop. Dis.">
        <title>A genome sequence for Biomphalaria pfeifferi, the major vector snail for the human-infecting parasite Schistosoma mansoni.</title>
        <authorList>
            <person name="Bu L."/>
            <person name="Lu L."/>
            <person name="Laidemitt M.R."/>
            <person name="Zhang S.M."/>
            <person name="Mutuku M."/>
            <person name="Mkoji G."/>
            <person name="Steinauer M."/>
            <person name="Loker E.S."/>
        </authorList>
    </citation>
    <scope>NUCLEOTIDE SEQUENCE</scope>
    <source>
        <strain evidence="7">KasaAsao</strain>
    </source>
</reference>
<dbReference type="InterPro" id="IPR000719">
    <property type="entry name" value="Prot_kinase_dom"/>
</dbReference>
<dbReference type="CDD" id="cd00180">
    <property type="entry name" value="PKc"/>
    <property type="match status" value="1"/>
</dbReference>
<proteinExistence type="predicted"/>
<keyword evidence="1" id="KW-0808">Transferase</keyword>
<accession>A0AAD8BXC8</accession>
<evidence type="ECO:0000259" key="6">
    <source>
        <dbReference type="PROSITE" id="PS50011"/>
    </source>
</evidence>
<comment type="caution">
    <text evidence="7">The sequence shown here is derived from an EMBL/GenBank/DDBJ whole genome shotgun (WGS) entry which is preliminary data.</text>
</comment>
<keyword evidence="8" id="KW-1185">Reference proteome</keyword>
<gene>
    <name evidence="7" type="ORF">Bpfe_008927</name>
</gene>
<dbReference type="AlphaFoldDB" id="A0AAD8BXC8"/>
<evidence type="ECO:0000256" key="3">
    <source>
        <dbReference type="ARBA" id="ARBA00022777"/>
    </source>
</evidence>
<evidence type="ECO:0000256" key="2">
    <source>
        <dbReference type="ARBA" id="ARBA00022741"/>
    </source>
</evidence>
<dbReference type="EMBL" id="JASAOG010000029">
    <property type="protein sequence ID" value="KAK0061545.1"/>
    <property type="molecule type" value="Genomic_DNA"/>
</dbReference>
<dbReference type="InterPro" id="IPR051681">
    <property type="entry name" value="Ser/Thr_Kinases-Pseudokinases"/>
</dbReference>